<name>A0ABQ5U815_9PROT</name>
<keyword evidence="3" id="KW-0645">Protease</keyword>
<keyword evidence="2" id="KW-1003">Cell membrane</keyword>
<keyword evidence="5" id="KW-0378">Hydrolase</keyword>
<evidence type="ECO:0000313" key="11">
    <source>
        <dbReference type="Proteomes" id="UP001161409"/>
    </source>
</evidence>
<feature type="transmembrane region" description="Helical" evidence="8">
    <location>
        <begin position="312"/>
        <end position="333"/>
    </location>
</feature>
<evidence type="ECO:0000256" key="3">
    <source>
        <dbReference type="ARBA" id="ARBA00022670"/>
    </source>
</evidence>
<organism evidence="10 11">
    <name type="scientific">Sneathiella chinensis</name>
    <dbReference type="NCBI Taxonomy" id="349750"/>
    <lineage>
        <taxon>Bacteria</taxon>
        <taxon>Pseudomonadati</taxon>
        <taxon>Pseudomonadota</taxon>
        <taxon>Alphaproteobacteria</taxon>
        <taxon>Sneathiellales</taxon>
        <taxon>Sneathiellaceae</taxon>
        <taxon>Sneathiella</taxon>
    </lineage>
</organism>
<dbReference type="NCBIfam" id="TIGR02914">
    <property type="entry name" value="EpsI_fam"/>
    <property type="match status" value="1"/>
</dbReference>
<dbReference type="InterPro" id="IPR026392">
    <property type="entry name" value="Exo/Archaeosortase_dom"/>
</dbReference>
<dbReference type="Pfam" id="PF11984">
    <property type="entry name" value="DUF3485"/>
    <property type="match status" value="1"/>
</dbReference>
<evidence type="ECO:0000256" key="2">
    <source>
        <dbReference type="ARBA" id="ARBA00022475"/>
    </source>
</evidence>
<evidence type="ECO:0000256" key="4">
    <source>
        <dbReference type="ARBA" id="ARBA00022692"/>
    </source>
</evidence>
<dbReference type="InterPro" id="IPR026491">
    <property type="entry name" value="ExosortD_VPLPA"/>
</dbReference>
<protein>
    <recommendedName>
        <fullName evidence="9">Methanolan biosynthesis EpsI domain-containing protein</fullName>
    </recommendedName>
</protein>
<dbReference type="InterPro" id="IPR019127">
    <property type="entry name" value="Exosortase"/>
</dbReference>
<evidence type="ECO:0000256" key="1">
    <source>
        <dbReference type="ARBA" id="ARBA00004651"/>
    </source>
</evidence>
<evidence type="ECO:0000313" key="10">
    <source>
        <dbReference type="EMBL" id="GLQ07936.1"/>
    </source>
</evidence>
<keyword evidence="11" id="KW-1185">Reference proteome</keyword>
<dbReference type="NCBIfam" id="TIGR04178">
    <property type="entry name" value="exo_archaeo"/>
    <property type="match status" value="1"/>
</dbReference>
<keyword evidence="4 8" id="KW-0812">Transmembrane</keyword>
<comment type="caution">
    <text evidence="10">The sequence shown here is derived from an EMBL/GenBank/DDBJ whole genome shotgun (WGS) entry which is preliminary data.</text>
</comment>
<reference evidence="10" key="2">
    <citation type="submission" date="2023-01" db="EMBL/GenBank/DDBJ databases">
        <title>Draft genome sequence of Sneathiella chinensis strain NBRC 103408.</title>
        <authorList>
            <person name="Sun Q."/>
            <person name="Mori K."/>
        </authorList>
    </citation>
    <scope>NUCLEOTIDE SEQUENCE</scope>
    <source>
        <strain evidence="10">NBRC 103408</strain>
    </source>
</reference>
<comment type="subcellular location">
    <subcellularLocation>
        <location evidence="1">Cell membrane</location>
        <topology evidence="1">Multi-pass membrane protein</topology>
    </subcellularLocation>
</comment>
<feature type="transmembrane region" description="Helical" evidence="8">
    <location>
        <begin position="225"/>
        <end position="244"/>
    </location>
</feature>
<evidence type="ECO:0000256" key="8">
    <source>
        <dbReference type="SAM" id="Phobius"/>
    </source>
</evidence>
<evidence type="ECO:0000259" key="9">
    <source>
        <dbReference type="Pfam" id="PF11984"/>
    </source>
</evidence>
<dbReference type="EMBL" id="BSNF01000010">
    <property type="protein sequence ID" value="GLQ07936.1"/>
    <property type="molecule type" value="Genomic_DNA"/>
</dbReference>
<proteinExistence type="predicted"/>
<feature type="transmembrane region" description="Helical" evidence="8">
    <location>
        <begin position="110"/>
        <end position="143"/>
    </location>
</feature>
<dbReference type="InterPro" id="IPR013426">
    <property type="entry name" value="EpsH-like"/>
</dbReference>
<feature type="transmembrane region" description="Helical" evidence="8">
    <location>
        <begin position="80"/>
        <end position="98"/>
    </location>
</feature>
<feature type="transmembrane region" description="Helical" evidence="8">
    <location>
        <begin position="201"/>
        <end position="218"/>
    </location>
</feature>
<accession>A0ABQ5U815</accession>
<reference evidence="10" key="1">
    <citation type="journal article" date="2014" name="Int. J. Syst. Evol. Microbiol.">
        <title>Complete genome of a new Firmicutes species belonging to the dominant human colonic microbiota ('Ruminococcus bicirculans') reveals two chromosomes and a selective capacity to utilize plant glucans.</title>
        <authorList>
            <consortium name="NISC Comparative Sequencing Program"/>
            <person name="Wegmann U."/>
            <person name="Louis P."/>
            <person name="Goesmann A."/>
            <person name="Henrissat B."/>
            <person name="Duncan S.H."/>
            <person name="Flint H.J."/>
        </authorList>
    </citation>
    <scope>NUCLEOTIDE SEQUENCE</scope>
    <source>
        <strain evidence="10">NBRC 103408</strain>
    </source>
</reference>
<dbReference type="Pfam" id="PF09721">
    <property type="entry name" value="Exosortase_EpsH"/>
    <property type="match status" value="1"/>
</dbReference>
<feature type="domain" description="Methanolan biosynthesis EpsI" evidence="9">
    <location>
        <begin position="320"/>
        <end position="519"/>
    </location>
</feature>
<dbReference type="Proteomes" id="UP001161409">
    <property type="component" value="Unassembled WGS sequence"/>
</dbReference>
<keyword evidence="7 8" id="KW-0472">Membrane</keyword>
<dbReference type="RefSeq" id="WP_169561939.1">
    <property type="nucleotide sequence ID" value="NZ_BSNF01000010.1"/>
</dbReference>
<feature type="transmembrane region" description="Helical" evidence="8">
    <location>
        <begin position="264"/>
        <end position="285"/>
    </location>
</feature>
<gene>
    <name evidence="10" type="ORF">GCM10007924_31580</name>
</gene>
<dbReference type="NCBIfam" id="TIGR04152">
    <property type="entry name" value="exosort_VPLPA"/>
    <property type="match status" value="1"/>
</dbReference>
<evidence type="ECO:0000256" key="6">
    <source>
        <dbReference type="ARBA" id="ARBA00022989"/>
    </source>
</evidence>
<feature type="transmembrane region" description="Helical" evidence="8">
    <location>
        <begin position="20"/>
        <end position="40"/>
    </location>
</feature>
<sequence>MSGIEPVEHMARISGGIVNWRKLLLIAAVTLVSILYIPDAEQLWSAWLRQEEFSHGPLMFLVALYLLWRRRVLLDYPDRRGTILGVGAILLAVFVYALSIKAGIQNTRHLGFLLLIFGLFLTFGGVTYARFVFPSLILLPFVVPPPSFLNSNLSYGLQLFSSDLSVSWLRWVGVTVFQDGNIIDLGTLRLQVAEACSGLRYLYPMVGLGVLTAMLFDIPLWKRGLFVGIAAGVAIIMNSVRIFLTGLFVEITDMGISEGFFHLFEGWVFFLFSFVVTLGLCWITLKRSERKSLGRGVMSVPEPTGREPAPMALVPVTVALILCILFLPLATYLRHLEPSIPARASFNSFPLKINGMIAEEDLLPGVEQEILQLSDYFLGHYRTGEGPPITLFAGYYEQQSAGKTPHSPRVCIPSGGWKIEDLQTISLPRGDTTVPINRVLIGKGDQKLLVYYWFQQRGTFIANEYMAKFNLLWGGLTSSRTDGALIRLSLPLRSEQEIPEAEKRLAGFTQEVFRILPAYVPD</sequence>
<evidence type="ECO:0000256" key="5">
    <source>
        <dbReference type="ARBA" id="ARBA00022801"/>
    </source>
</evidence>
<evidence type="ECO:0000256" key="7">
    <source>
        <dbReference type="ARBA" id="ARBA00023136"/>
    </source>
</evidence>
<dbReference type="InterPro" id="IPR014263">
    <property type="entry name" value="Methanolan_biosynth_EpsI"/>
</dbReference>
<dbReference type="NCBIfam" id="TIGR02602">
    <property type="entry name" value="8TM_EpsH"/>
    <property type="match status" value="1"/>
</dbReference>
<keyword evidence="6 8" id="KW-1133">Transmembrane helix</keyword>